<evidence type="ECO:0000256" key="1">
    <source>
        <dbReference type="HAMAP-Rule" id="MF_02128"/>
    </source>
</evidence>
<keyword evidence="1" id="KW-0067">ATP-binding</keyword>
<dbReference type="HAMAP" id="MF_02128">
    <property type="entry name" value="TMP_kinase"/>
    <property type="match status" value="1"/>
</dbReference>
<dbReference type="GO" id="GO:0005524">
    <property type="term" value="F:ATP binding"/>
    <property type="evidence" value="ECO:0007669"/>
    <property type="project" value="UniProtKB-UniRule"/>
</dbReference>
<comment type="catalytic activity">
    <reaction evidence="1">
        <text>thiamine phosphate + ATP = thiamine diphosphate + ADP</text>
        <dbReference type="Rhea" id="RHEA:15913"/>
        <dbReference type="ChEBI" id="CHEBI:30616"/>
        <dbReference type="ChEBI" id="CHEBI:37575"/>
        <dbReference type="ChEBI" id="CHEBI:58937"/>
        <dbReference type="ChEBI" id="CHEBI:456216"/>
        <dbReference type="EC" id="2.7.4.16"/>
    </reaction>
</comment>
<feature type="binding site" evidence="1">
    <location>
        <position position="52"/>
    </location>
    <ligand>
        <name>substrate</name>
    </ligand>
</feature>
<feature type="binding site" evidence="1">
    <location>
        <position position="313"/>
    </location>
    <ligand>
        <name>substrate</name>
    </ligand>
</feature>
<feature type="binding site" evidence="1">
    <location>
        <position position="29"/>
    </location>
    <ligand>
        <name>Mg(2+)</name>
        <dbReference type="ChEBI" id="CHEBI:18420"/>
        <label>4</label>
    </ligand>
</feature>
<evidence type="ECO:0000313" key="5">
    <source>
        <dbReference type="Proteomes" id="UP000278149"/>
    </source>
</evidence>
<evidence type="ECO:0000259" key="3">
    <source>
        <dbReference type="Pfam" id="PF02769"/>
    </source>
</evidence>
<feature type="binding site" evidence="1">
    <location>
        <position position="258"/>
    </location>
    <ligand>
        <name>substrate</name>
    </ligand>
</feature>
<proteinExistence type="inferred from homology"/>
<evidence type="ECO:0000313" key="4">
    <source>
        <dbReference type="EMBL" id="RSN69035.1"/>
    </source>
</evidence>
<dbReference type="Proteomes" id="UP000278149">
    <property type="component" value="Unassembled WGS sequence"/>
</dbReference>
<comment type="similarity">
    <text evidence="1">Belongs to the thiamine-monophosphate kinase family.</text>
</comment>
<dbReference type="PANTHER" id="PTHR30270">
    <property type="entry name" value="THIAMINE-MONOPHOSPHATE KINASE"/>
    <property type="match status" value="1"/>
</dbReference>
<dbReference type="InterPro" id="IPR010918">
    <property type="entry name" value="PurM-like_C_dom"/>
</dbReference>
<evidence type="ECO:0000259" key="2">
    <source>
        <dbReference type="Pfam" id="PF00586"/>
    </source>
</evidence>
<dbReference type="EMBL" id="RCOR01000022">
    <property type="protein sequence ID" value="RSN69035.1"/>
    <property type="molecule type" value="Genomic_DNA"/>
</dbReference>
<dbReference type="CDD" id="cd02194">
    <property type="entry name" value="ThiL"/>
    <property type="match status" value="1"/>
</dbReference>
<dbReference type="GO" id="GO:0009228">
    <property type="term" value="P:thiamine biosynthetic process"/>
    <property type="evidence" value="ECO:0007669"/>
    <property type="project" value="UniProtKB-KW"/>
</dbReference>
<feature type="binding site" evidence="1">
    <location>
        <position position="213"/>
    </location>
    <ligand>
        <name>Mg(2+)</name>
        <dbReference type="ChEBI" id="CHEBI:18420"/>
        <label>5</label>
    </ligand>
</feature>
<dbReference type="InterPro" id="IPR036676">
    <property type="entry name" value="PurM-like_C_sf"/>
</dbReference>
<accession>A0A3R9Q968</accession>
<keyword evidence="1 4" id="KW-0418">Kinase</keyword>
<dbReference type="NCBIfam" id="TIGR01379">
    <property type="entry name" value="thiL"/>
    <property type="match status" value="1"/>
</dbReference>
<sequence length="320" mass="35248">MRPERELIDEIIGLVSEDPYGLLRLGRDDASARRLNEGTYVFKMDMVSSSTDLLPGMSLRQLAKKCVVANFSDVASKGARPLLFMCSLGLPRGMRDEEFISIFEGFEEAMRKYGTYLVGGDLGESEELIISGFAFGRVEGRLVGRGGSRPGDIVMTTGSFGLTWLGFKHLLEGLELPEGLRRRALRAVYEPEARVEEGIIISNYATSTVDSSDGLYWSLKELSRASGNGFLIEELPLDEEVGLFLGGDSISAAFHGGEEYEIVFTLREEDVAKVRDELTVLGVEPIKIGRVVEGGGIRLRAGNELIEVPEGGWEHFRDLK</sequence>
<reference evidence="4 5" key="1">
    <citation type="submission" date="2018-10" db="EMBL/GenBank/DDBJ databases">
        <title>Co-occurring genomic capacity for anaerobic methane metabolism and dissimilatory sulfite reduction discovered in the Korarchaeota.</title>
        <authorList>
            <person name="Mckay L.J."/>
            <person name="Dlakic M."/>
            <person name="Fields M.W."/>
            <person name="Delmont T.O."/>
            <person name="Eren A.M."/>
            <person name="Jay Z.J."/>
            <person name="Klingelsmith K.B."/>
            <person name="Rusch D.B."/>
            <person name="Inskeep W.P."/>
        </authorList>
    </citation>
    <scope>NUCLEOTIDE SEQUENCE [LARGE SCALE GENOMIC DNA]</scope>
    <source>
        <strain evidence="4 5">WS</strain>
    </source>
</reference>
<dbReference type="RefSeq" id="WP_125741556.1">
    <property type="nucleotide sequence ID" value="NZ_RCOR01000022.1"/>
</dbReference>
<dbReference type="AlphaFoldDB" id="A0A3R9Q968"/>
<keyword evidence="1 4" id="KW-0808">Transferase</keyword>
<organism evidence="4 5">
    <name type="scientific">Candidatus Korarchaeum cryptofilum</name>
    <dbReference type="NCBI Taxonomy" id="498846"/>
    <lineage>
        <taxon>Archaea</taxon>
        <taxon>Thermoproteota</taxon>
        <taxon>Candidatus Korarchaeia</taxon>
        <taxon>Candidatus Korarchaeales</taxon>
        <taxon>Candidatus Korarchaeaceae</taxon>
        <taxon>Candidatus Korarchaeum</taxon>
    </lineage>
</organism>
<feature type="binding site" evidence="1">
    <location>
        <position position="73"/>
    </location>
    <ligand>
        <name>Mg(2+)</name>
        <dbReference type="ChEBI" id="CHEBI:18420"/>
        <label>2</label>
    </ligand>
</feature>
<feature type="binding site" evidence="1">
    <location>
        <begin position="120"/>
        <end position="121"/>
    </location>
    <ligand>
        <name>ATP</name>
        <dbReference type="ChEBI" id="CHEBI:30616"/>
    </ligand>
</feature>
<comment type="caution">
    <text evidence="4">The sequence shown here is derived from an EMBL/GenBank/DDBJ whole genome shotgun (WGS) entry which is preliminary data.</text>
</comment>
<comment type="function">
    <text evidence="1">Catalyzes the ATP-dependent phosphorylation of thiamine-monophosphate (TMP) to form thiamine-pyrophosphate (TPP), the active form of vitamin B1.</text>
</comment>
<dbReference type="SUPFAM" id="SSF55326">
    <property type="entry name" value="PurM N-terminal domain-like"/>
    <property type="match status" value="1"/>
</dbReference>
<dbReference type="Gene3D" id="3.30.1330.10">
    <property type="entry name" value="PurM-like, N-terminal domain"/>
    <property type="match status" value="1"/>
</dbReference>
<dbReference type="InterPro" id="IPR036921">
    <property type="entry name" value="PurM-like_N_sf"/>
</dbReference>
<feature type="binding site" evidence="1">
    <location>
        <position position="210"/>
    </location>
    <ligand>
        <name>Mg(2+)</name>
        <dbReference type="ChEBI" id="CHEBI:18420"/>
        <label>3</label>
    </ligand>
</feature>
<name>A0A3R9Q968_9CREN</name>
<dbReference type="GO" id="GO:0009229">
    <property type="term" value="P:thiamine diphosphate biosynthetic process"/>
    <property type="evidence" value="ECO:0007669"/>
    <property type="project" value="UniProtKB-UniRule"/>
</dbReference>
<dbReference type="PIRSF" id="PIRSF005303">
    <property type="entry name" value="Thiam_monoph_kin"/>
    <property type="match status" value="1"/>
</dbReference>
<dbReference type="Gene3D" id="3.90.650.10">
    <property type="entry name" value="PurM-like C-terminal domain"/>
    <property type="match status" value="1"/>
</dbReference>
<feature type="binding site" evidence="1">
    <location>
        <position position="29"/>
    </location>
    <ligand>
        <name>Mg(2+)</name>
        <dbReference type="ChEBI" id="CHEBI:18420"/>
        <label>3</label>
    </ligand>
</feature>
<feature type="binding site" evidence="1">
    <location>
        <position position="45"/>
    </location>
    <ligand>
        <name>Mg(2+)</name>
        <dbReference type="ChEBI" id="CHEBI:18420"/>
        <label>2</label>
    </ligand>
</feature>
<comment type="caution">
    <text evidence="1">Lacks conserved residue(s) required for the propagation of feature annotation.</text>
</comment>
<dbReference type="InterPro" id="IPR006283">
    <property type="entry name" value="ThiL-like"/>
</dbReference>
<keyword evidence="1" id="KW-0547">Nucleotide-binding</keyword>
<dbReference type="UniPathway" id="UPA00060">
    <property type="reaction ID" value="UER00142"/>
</dbReference>
<feature type="binding site" evidence="1">
    <location>
        <position position="45"/>
    </location>
    <ligand>
        <name>Mg(2+)</name>
        <dbReference type="ChEBI" id="CHEBI:18420"/>
        <label>1</label>
    </ligand>
</feature>
<dbReference type="PANTHER" id="PTHR30270:SF0">
    <property type="entry name" value="THIAMINE-MONOPHOSPHATE KINASE"/>
    <property type="match status" value="1"/>
</dbReference>
<protein>
    <recommendedName>
        <fullName evidence="1">Thiamine-monophosphate kinase</fullName>
        <shortName evidence="1">TMP kinase</shortName>
        <shortName evidence="1">Thiamine-phosphate kinase</shortName>
        <ecNumber evidence="1">2.7.4.16</ecNumber>
    </recommendedName>
</protein>
<gene>
    <name evidence="1 4" type="primary">thiL</name>
    <name evidence="4" type="ORF">D9Q81_04380</name>
</gene>
<dbReference type="EC" id="2.7.4.16" evidence="1"/>
<keyword evidence="1" id="KW-0460">Magnesium</keyword>
<feature type="binding site" evidence="1">
    <location>
        <position position="121"/>
    </location>
    <ligand>
        <name>Mg(2+)</name>
        <dbReference type="ChEBI" id="CHEBI:18420"/>
        <label>1</label>
    </ligand>
</feature>
<feature type="binding site" evidence="1">
    <location>
        <position position="145"/>
    </location>
    <ligand>
        <name>ATP</name>
        <dbReference type="ChEBI" id="CHEBI:30616"/>
    </ligand>
</feature>
<dbReference type="Pfam" id="PF02769">
    <property type="entry name" value="AIRS_C"/>
    <property type="match status" value="1"/>
</dbReference>
<dbReference type="SUPFAM" id="SSF56042">
    <property type="entry name" value="PurM C-terminal domain-like"/>
    <property type="match status" value="1"/>
</dbReference>
<feature type="binding site" evidence="1">
    <location>
        <position position="212"/>
    </location>
    <ligand>
        <name>ATP</name>
        <dbReference type="ChEBI" id="CHEBI:30616"/>
    </ligand>
</feature>
<feature type="binding site" evidence="1">
    <location>
        <position position="73"/>
    </location>
    <ligand>
        <name>Mg(2+)</name>
        <dbReference type="ChEBI" id="CHEBI:18420"/>
        <label>3</label>
    </ligand>
</feature>
<comment type="pathway">
    <text evidence="1">Cofactor biosynthesis; thiamine diphosphate biosynthesis; thiamine diphosphate from thiamine phosphate: step 1/1.</text>
</comment>
<dbReference type="GO" id="GO:0009030">
    <property type="term" value="F:thiamine-phosphate kinase activity"/>
    <property type="evidence" value="ECO:0007669"/>
    <property type="project" value="UniProtKB-UniRule"/>
</dbReference>
<dbReference type="InterPro" id="IPR016188">
    <property type="entry name" value="PurM-like_N"/>
</dbReference>
<keyword evidence="1" id="KW-0784">Thiamine biosynthesis</keyword>
<keyword evidence="1" id="KW-0479">Metal-binding</keyword>
<feature type="domain" description="PurM-like N-terminal" evidence="2">
    <location>
        <begin position="28"/>
        <end position="138"/>
    </location>
</feature>
<dbReference type="Pfam" id="PF00586">
    <property type="entry name" value="AIRS"/>
    <property type="match status" value="1"/>
</dbReference>
<feature type="domain" description="PurM-like C-terminal" evidence="3">
    <location>
        <begin position="149"/>
        <end position="300"/>
    </location>
</feature>
<comment type="miscellaneous">
    <text evidence="1">Reaction mechanism of ThiL seems to utilize a direct, inline transfer of the gamma-phosphate of ATP to TMP rather than a phosphorylated enzyme intermediate.</text>
</comment>
<feature type="binding site" evidence="1">
    <location>
        <position position="73"/>
    </location>
    <ligand>
        <name>Mg(2+)</name>
        <dbReference type="ChEBI" id="CHEBI:18420"/>
        <label>4</label>
    </ligand>
</feature>
<dbReference type="GO" id="GO:0000287">
    <property type="term" value="F:magnesium ion binding"/>
    <property type="evidence" value="ECO:0007669"/>
    <property type="project" value="UniProtKB-UniRule"/>
</dbReference>